<dbReference type="Proteomes" id="UP000298745">
    <property type="component" value="Chromosome"/>
</dbReference>
<dbReference type="Pfam" id="PF14520">
    <property type="entry name" value="HHH_5"/>
    <property type="match status" value="1"/>
</dbReference>
<dbReference type="InterPro" id="IPR012340">
    <property type="entry name" value="NA-bd_OB-fold"/>
</dbReference>
<dbReference type="FunFam" id="3.30.1480.10:FF:000001">
    <property type="entry name" value="Transcription termination/antitermination protein NusA"/>
    <property type="match status" value="1"/>
</dbReference>
<name>A0A4D6YHR0_9GAMM</name>
<dbReference type="Pfam" id="PF13184">
    <property type="entry name" value="KH_NusA_1st"/>
    <property type="match status" value="1"/>
</dbReference>
<reference evidence="10 11" key="2">
    <citation type="submission" date="2019-05" db="EMBL/GenBank/DDBJ databases">
        <title>Genome evolution of the obligate endosymbiont Buchnera aphidicola.</title>
        <authorList>
            <person name="Moran N.A."/>
        </authorList>
    </citation>
    <scope>NUCLEOTIDE SEQUENCE [LARGE SCALE GENOMIC DNA]</scope>
    <source>
        <strain evidence="10 11">Msa</strain>
    </source>
</reference>
<dbReference type="PANTHER" id="PTHR22648">
    <property type="entry name" value="TRANSCRIPTION TERMINATION FACTOR NUSA"/>
    <property type="match status" value="1"/>
</dbReference>
<dbReference type="InterPro" id="IPR025249">
    <property type="entry name" value="TF_NusA_KH_1st"/>
</dbReference>
<evidence type="ECO:0000313" key="10">
    <source>
        <dbReference type="EMBL" id="QCI23905.1"/>
    </source>
</evidence>
<keyword evidence="3 8" id="KW-0677">Repeat</keyword>
<comment type="function">
    <text evidence="8">Participates in both transcription termination and antitermination.</text>
</comment>
<evidence type="ECO:0000256" key="7">
    <source>
        <dbReference type="ARBA" id="ARBA00023163"/>
    </source>
</evidence>
<dbReference type="SUPFAM" id="SSF50249">
    <property type="entry name" value="Nucleic acid-binding proteins"/>
    <property type="match status" value="1"/>
</dbReference>
<reference evidence="10 11" key="1">
    <citation type="submission" date="2018-12" db="EMBL/GenBank/DDBJ databases">
        <authorList>
            <person name="Chong R.A."/>
        </authorList>
    </citation>
    <scope>NUCLEOTIDE SEQUENCE [LARGE SCALE GENOMIC DNA]</scope>
    <source>
        <strain evidence="10 11">Msa</strain>
    </source>
</reference>
<dbReference type="NCBIfam" id="TIGR01954">
    <property type="entry name" value="nusA_Cterm_rpt"/>
    <property type="match status" value="2"/>
</dbReference>
<dbReference type="InterPro" id="IPR015946">
    <property type="entry name" value="KH_dom-like_a/b"/>
</dbReference>
<dbReference type="InterPro" id="IPR058582">
    <property type="entry name" value="KH_NusA_2nd"/>
</dbReference>
<dbReference type="OrthoDB" id="9807233at2"/>
<dbReference type="EMBL" id="CP034864">
    <property type="protein sequence ID" value="QCI23905.1"/>
    <property type="molecule type" value="Genomic_DNA"/>
</dbReference>
<dbReference type="InterPro" id="IPR003029">
    <property type="entry name" value="S1_domain"/>
</dbReference>
<keyword evidence="1 8" id="KW-0806">Transcription termination</keyword>
<evidence type="ECO:0000256" key="4">
    <source>
        <dbReference type="ARBA" id="ARBA00022814"/>
    </source>
</evidence>
<dbReference type="GO" id="GO:0031564">
    <property type="term" value="P:transcription antitermination"/>
    <property type="evidence" value="ECO:0007669"/>
    <property type="project" value="UniProtKB-UniRule"/>
</dbReference>
<dbReference type="CDD" id="cd04455">
    <property type="entry name" value="S1_NusA"/>
    <property type="match status" value="1"/>
</dbReference>
<dbReference type="InterPro" id="IPR004087">
    <property type="entry name" value="KH_dom"/>
</dbReference>
<evidence type="ECO:0000313" key="11">
    <source>
        <dbReference type="Proteomes" id="UP000298745"/>
    </source>
</evidence>
<dbReference type="InterPro" id="IPR013735">
    <property type="entry name" value="TF_NusA_N"/>
</dbReference>
<dbReference type="SUPFAM" id="SSF54814">
    <property type="entry name" value="Prokaryotic type KH domain (KH-domain type II)"/>
    <property type="match status" value="2"/>
</dbReference>
<dbReference type="Pfam" id="PF08529">
    <property type="entry name" value="NusA_N"/>
    <property type="match status" value="1"/>
</dbReference>
<dbReference type="InterPro" id="IPR010995">
    <property type="entry name" value="DNA_repair_Rad51/TF_NusA_a-hlx"/>
</dbReference>
<comment type="similarity">
    <text evidence="8">Belongs to the NusA family.</text>
</comment>
<dbReference type="InterPro" id="IPR010214">
    <property type="entry name" value="Tscrpt_termin_fac_NusA_C_rpt"/>
</dbReference>
<dbReference type="FunFam" id="3.30.300.20:FF:000002">
    <property type="entry name" value="Transcription termination/antitermination protein NusA"/>
    <property type="match status" value="1"/>
</dbReference>
<keyword evidence="2 8" id="KW-0963">Cytoplasm</keyword>
<comment type="subcellular location">
    <subcellularLocation>
        <location evidence="8">Cytoplasm</location>
    </subcellularLocation>
</comment>
<dbReference type="Gene3D" id="2.40.50.140">
    <property type="entry name" value="Nucleic acid-binding proteins"/>
    <property type="match status" value="1"/>
</dbReference>
<evidence type="ECO:0000256" key="5">
    <source>
        <dbReference type="ARBA" id="ARBA00022884"/>
    </source>
</evidence>
<evidence type="ECO:0000256" key="3">
    <source>
        <dbReference type="ARBA" id="ARBA00022737"/>
    </source>
</evidence>
<evidence type="ECO:0000256" key="1">
    <source>
        <dbReference type="ARBA" id="ARBA00022472"/>
    </source>
</evidence>
<dbReference type="GO" id="GO:0000166">
    <property type="term" value="F:nucleotide binding"/>
    <property type="evidence" value="ECO:0007669"/>
    <property type="project" value="InterPro"/>
</dbReference>
<dbReference type="NCBIfam" id="TIGR01953">
    <property type="entry name" value="NusA"/>
    <property type="match status" value="1"/>
</dbReference>
<keyword evidence="6 8" id="KW-0805">Transcription regulation</keyword>
<dbReference type="PROSITE" id="PS50126">
    <property type="entry name" value="S1"/>
    <property type="match status" value="1"/>
</dbReference>
<dbReference type="SUPFAM" id="SSF69705">
    <property type="entry name" value="Transcription factor NusA, N-terminal domain"/>
    <property type="match status" value="1"/>
</dbReference>
<accession>A0A4D6YHR0</accession>
<proteinExistence type="inferred from homology"/>
<dbReference type="SMART" id="SM00316">
    <property type="entry name" value="S1"/>
    <property type="match status" value="1"/>
</dbReference>
<comment type="subunit">
    <text evidence="8">Monomer. Binds directly to the core enzyme of the DNA-dependent RNA polymerase and to nascent RNA.</text>
</comment>
<organism evidence="10 11">
    <name type="scientific">Buchnera aphidicola</name>
    <name type="common">Macrosiphoniella sanborni</name>
    <dbReference type="NCBI Taxonomy" id="1241865"/>
    <lineage>
        <taxon>Bacteria</taxon>
        <taxon>Pseudomonadati</taxon>
        <taxon>Pseudomonadota</taxon>
        <taxon>Gammaproteobacteria</taxon>
        <taxon>Enterobacterales</taxon>
        <taxon>Erwiniaceae</taxon>
        <taxon>Buchnera</taxon>
    </lineage>
</organism>
<evidence type="ECO:0000256" key="2">
    <source>
        <dbReference type="ARBA" id="ARBA00022490"/>
    </source>
</evidence>
<feature type="domain" description="S1 motif" evidence="9">
    <location>
        <begin position="135"/>
        <end position="200"/>
    </location>
</feature>
<evidence type="ECO:0000259" key="9">
    <source>
        <dbReference type="PROSITE" id="PS50126"/>
    </source>
</evidence>
<keyword evidence="4 8" id="KW-0889">Transcription antitermination</keyword>
<dbReference type="InterPro" id="IPR010213">
    <property type="entry name" value="TF_NusA"/>
</dbReference>
<dbReference type="Gene3D" id="3.30.1480.10">
    <property type="entry name" value="NusA, N-terminal domain"/>
    <property type="match status" value="1"/>
</dbReference>
<dbReference type="HAMAP" id="MF_00945_B">
    <property type="entry name" value="NusA_B"/>
    <property type="match status" value="1"/>
</dbReference>
<dbReference type="Gene3D" id="1.10.150.20">
    <property type="entry name" value="5' to 3' exonuclease, C-terminal subdomain"/>
    <property type="match status" value="2"/>
</dbReference>
<dbReference type="SMART" id="SM00322">
    <property type="entry name" value="KH"/>
    <property type="match status" value="2"/>
</dbReference>
<dbReference type="CDD" id="cd02134">
    <property type="entry name" value="KH-II_NusA_rpt1"/>
    <property type="match status" value="1"/>
</dbReference>
<sequence length="499" mass="56519">MNKEILAVVEAVSNEKSLPREKIFEALEIALATATKKKYEQEIDVRVSIDRKTGSFSTFRRWMVVDIVTQPTKEITLEAACFDGEKFHLNDYIEDQIKSVDFDRITTQTAKQVIVQKVREAERAMLVEQFRKYVGQIITGIVKKNNRDNIMLDLGNNAEALILREGMLPRENFRPGDRIRGILYGVYPESRGSQLFMSRSKTEMLIELFRIEVPEIGEEIIEIKAAARDPGSRAKIAVKTNDKRIDPVGACVGMRGARVQAVSSELCGERIDIILWDDNPAQFVINAMAPADVSSIVVDEDNHTMDIAVDANNLAQAIGRNGQNVRLASQISGWELNVMTTEDLHSKHQEEAHLAFSIFKNNLNVNEDIIKILVKEGFSSLEELVYVPFNELLKIKNLTIEQIKLVRENAENKLLSIEFNRKSMLKEKNKEKKIEEKLLQINGMNEILANQLAKKNIFTLEELADQGIDDLSDIKNLNSEQAGLLIMTARNICWFGSKV</sequence>
<dbReference type="InterPro" id="IPR036555">
    <property type="entry name" value="NusA_N_sf"/>
</dbReference>
<dbReference type="InterPro" id="IPR009019">
    <property type="entry name" value="KH_sf_prok-type"/>
</dbReference>
<dbReference type="GO" id="GO:0003723">
    <property type="term" value="F:RNA binding"/>
    <property type="evidence" value="ECO:0007669"/>
    <property type="project" value="UniProtKB-UniRule"/>
</dbReference>
<dbReference type="SUPFAM" id="SSF47794">
    <property type="entry name" value="Rad51 N-terminal domain-like"/>
    <property type="match status" value="2"/>
</dbReference>
<keyword evidence="5 8" id="KW-0694">RNA-binding</keyword>
<keyword evidence="7 8" id="KW-0804">Transcription</keyword>
<dbReference type="AlphaFoldDB" id="A0A4D6YHR0"/>
<evidence type="ECO:0000256" key="8">
    <source>
        <dbReference type="HAMAP-Rule" id="MF_00945"/>
    </source>
</evidence>
<gene>
    <name evidence="8 10" type="primary">nusA</name>
    <name evidence="10" type="ORF">D9V74_01780</name>
</gene>
<dbReference type="GO" id="GO:0006353">
    <property type="term" value="P:DNA-templated transcription termination"/>
    <property type="evidence" value="ECO:0007669"/>
    <property type="project" value="UniProtKB-UniRule"/>
</dbReference>
<dbReference type="GO" id="GO:0003700">
    <property type="term" value="F:DNA-binding transcription factor activity"/>
    <property type="evidence" value="ECO:0007669"/>
    <property type="project" value="InterPro"/>
</dbReference>
<dbReference type="RefSeq" id="WP_158362737.1">
    <property type="nucleotide sequence ID" value="NZ_CP034864.1"/>
</dbReference>
<dbReference type="GO" id="GO:0005829">
    <property type="term" value="C:cytosol"/>
    <property type="evidence" value="ECO:0007669"/>
    <property type="project" value="TreeGrafter"/>
</dbReference>
<evidence type="ECO:0000256" key="6">
    <source>
        <dbReference type="ARBA" id="ARBA00023015"/>
    </source>
</evidence>
<dbReference type="FunFam" id="3.30.300.20:FF:000005">
    <property type="entry name" value="Transcription termination/antitermination protein NusA"/>
    <property type="match status" value="1"/>
</dbReference>
<dbReference type="PANTHER" id="PTHR22648:SF0">
    <property type="entry name" value="TRANSCRIPTION TERMINATION_ANTITERMINATION PROTEIN NUSA"/>
    <property type="match status" value="1"/>
</dbReference>
<dbReference type="CDD" id="cd22529">
    <property type="entry name" value="KH-II_NusA_rpt2"/>
    <property type="match status" value="1"/>
</dbReference>
<dbReference type="Gene3D" id="3.30.300.20">
    <property type="match status" value="2"/>
</dbReference>
<dbReference type="InterPro" id="IPR030842">
    <property type="entry name" value="TF_NusA_bacterial"/>
</dbReference>
<dbReference type="Pfam" id="PF26594">
    <property type="entry name" value="KH_NusA_2nd"/>
    <property type="match status" value="1"/>
</dbReference>
<dbReference type="PROSITE" id="PS50084">
    <property type="entry name" value="KH_TYPE_1"/>
    <property type="match status" value="1"/>
</dbReference>
<protein>
    <recommendedName>
        <fullName evidence="8">Transcription termination/antitermination protein NusA</fullName>
    </recommendedName>
</protein>